<dbReference type="Pfam" id="PF03550">
    <property type="entry name" value="LolB"/>
    <property type="match status" value="1"/>
</dbReference>
<accession>A0A1D9GLS6</accession>
<protein>
    <recommendedName>
        <fullName evidence="4 13">Outer-membrane lipoprotein LolB</fullName>
    </recommendedName>
</protein>
<evidence type="ECO:0000256" key="7">
    <source>
        <dbReference type="ARBA" id="ARBA00022927"/>
    </source>
</evidence>
<dbReference type="CDD" id="cd16326">
    <property type="entry name" value="LolB"/>
    <property type="match status" value="1"/>
</dbReference>
<keyword evidence="9 13" id="KW-0564">Palmitate</keyword>
<dbReference type="Gene3D" id="2.50.20.10">
    <property type="entry name" value="Lipoprotein localisation LolA/LolB/LppX"/>
    <property type="match status" value="1"/>
</dbReference>
<dbReference type="STRING" id="1874317.BKP64_10670"/>
<proteinExistence type="inferred from homology"/>
<evidence type="ECO:0000256" key="13">
    <source>
        <dbReference type="HAMAP-Rule" id="MF_00233"/>
    </source>
</evidence>
<evidence type="ECO:0000256" key="11">
    <source>
        <dbReference type="ARBA" id="ARBA00023237"/>
    </source>
</evidence>
<evidence type="ECO:0000313" key="14">
    <source>
        <dbReference type="EMBL" id="AOY88593.1"/>
    </source>
</evidence>
<evidence type="ECO:0000256" key="12">
    <source>
        <dbReference type="ARBA" id="ARBA00023288"/>
    </source>
</evidence>
<comment type="subunit">
    <text evidence="3 13">Monomer.</text>
</comment>
<dbReference type="InterPro" id="IPR004565">
    <property type="entry name" value="OM_lipoprot_LolB"/>
</dbReference>
<dbReference type="AlphaFoldDB" id="A0A1D9GLS6"/>
<evidence type="ECO:0000256" key="4">
    <source>
        <dbReference type="ARBA" id="ARBA00016202"/>
    </source>
</evidence>
<gene>
    <name evidence="13" type="primary">lolB</name>
    <name evidence="14" type="ORF">BKP64_10670</name>
</gene>
<evidence type="ECO:0000256" key="8">
    <source>
        <dbReference type="ARBA" id="ARBA00023136"/>
    </source>
</evidence>
<dbReference type="OrthoDB" id="9797618at2"/>
<dbReference type="InterPro" id="IPR029046">
    <property type="entry name" value="LolA/LolB/LppX"/>
</dbReference>
<evidence type="ECO:0000256" key="1">
    <source>
        <dbReference type="ARBA" id="ARBA00004459"/>
    </source>
</evidence>
<name>A0A1D9GLS6_9GAMM</name>
<dbReference type="PROSITE" id="PS51257">
    <property type="entry name" value="PROKAR_LIPOPROTEIN"/>
    <property type="match status" value="1"/>
</dbReference>
<dbReference type="KEGG" id="msq:BKP64_10670"/>
<sequence length="213" mass="24153">MGEWLRPWLLLPLISLLGACTTIQLEPLPEGMTDQPPADWTERATQLSRFDHWQLMGKLAVRQPSDSGTALINHWIQNGEAYDLALSSSVLGMGRTALKGVPGFIELTMPNGDIYRSGEPEALVEAATGWHLPLTHLTWWIRGLPAPEGDFRLLFDEGRQLAMIRQAGWEIRYDRWQQFLPDHPALPSKITALKGDKRVRLVVSEWRNLEPTR</sequence>
<evidence type="ECO:0000256" key="6">
    <source>
        <dbReference type="ARBA" id="ARBA00022729"/>
    </source>
</evidence>
<dbReference type="SUPFAM" id="SSF89392">
    <property type="entry name" value="Prokaryotic lipoproteins and lipoprotein localization factors"/>
    <property type="match status" value="1"/>
</dbReference>
<dbReference type="EMBL" id="CP017715">
    <property type="protein sequence ID" value="AOY88593.1"/>
    <property type="molecule type" value="Genomic_DNA"/>
</dbReference>
<dbReference type="GO" id="GO:0044874">
    <property type="term" value="P:lipoprotein localization to outer membrane"/>
    <property type="evidence" value="ECO:0007669"/>
    <property type="project" value="UniProtKB-UniRule"/>
</dbReference>
<keyword evidence="11 13" id="KW-0998">Cell outer membrane</keyword>
<keyword evidence="7 13" id="KW-0653">Protein transport</keyword>
<evidence type="ECO:0000256" key="10">
    <source>
        <dbReference type="ARBA" id="ARBA00023186"/>
    </source>
</evidence>
<evidence type="ECO:0000256" key="2">
    <source>
        <dbReference type="ARBA" id="ARBA00009696"/>
    </source>
</evidence>
<keyword evidence="15" id="KW-1185">Reference proteome</keyword>
<keyword evidence="6 13" id="KW-0732">Signal</keyword>
<comment type="subcellular location">
    <subcellularLocation>
        <location evidence="1 13">Cell outer membrane</location>
        <topology evidence="1 13">Lipid-anchor</topology>
    </subcellularLocation>
</comment>
<keyword evidence="8 13" id="KW-0472">Membrane</keyword>
<comment type="function">
    <text evidence="13">Plays a critical role in the incorporation of lipoproteins in the outer membrane after they are released by the LolA protein.</text>
</comment>
<organism evidence="14 15">
    <name type="scientific">Marinobacter salinus</name>
    <dbReference type="NCBI Taxonomy" id="1874317"/>
    <lineage>
        <taxon>Bacteria</taxon>
        <taxon>Pseudomonadati</taxon>
        <taxon>Pseudomonadota</taxon>
        <taxon>Gammaproteobacteria</taxon>
        <taxon>Pseudomonadales</taxon>
        <taxon>Marinobacteraceae</taxon>
        <taxon>Marinobacter</taxon>
    </lineage>
</organism>
<evidence type="ECO:0000256" key="3">
    <source>
        <dbReference type="ARBA" id="ARBA00011245"/>
    </source>
</evidence>
<dbReference type="Proteomes" id="UP000177445">
    <property type="component" value="Chromosome"/>
</dbReference>
<keyword evidence="10 13" id="KW-0143">Chaperone</keyword>
<evidence type="ECO:0000256" key="5">
    <source>
        <dbReference type="ARBA" id="ARBA00022448"/>
    </source>
</evidence>
<keyword evidence="12 13" id="KW-0449">Lipoprotein</keyword>
<dbReference type="GO" id="GO:0009279">
    <property type="term" value="C:cell outer membrane"/>
    <property type="evidence" value="ECO:0007669"/>
    <property type="project" value="UniProtKB-SubCell"/>
</dbReference>
<dbReference type="HAMAP" id="MF_00233">
    <property type="entry name" value="LolB"/>
    <property type="match status" value="1"/>
</dbReference>
<dbReference type="RefSeq" id="WP_070969602.1">
    <property type="nucleotide sequence ID" value="NZ_CP017715.1"/>
</dbReference>
<evidence type="ECO:0000313" key="15">
    <source>
        <dbReference type="Proteomes" id="UP000177445"/>
    </source>
</evidence>
<keyword evidence="5 13" id="KW-0813">Transport</keyword>
<reference evidence="14 15" key="1">
    <citation type="submission" date="2016-10" db="EMBL/GenBank/DDBJ databases">
        <title>Marinobacter salinus sp. nov., a moderately halophilic bacterium isolated from a tidal flat environment.</title>
        <authorList>
            <person name="Park S.-J."/>
        </authorList>
    </citation>
    <scope>NUCLEOTIDE SEQUENCE [LARGE SCALE GENOMIC DNA]</scope>
    <source>
        <strain evidence="14 15">Hb8</strain>
    </source>
</reference>
<comment type="similarity">
    <text evidence="2 13">Belongs to the LolB family.</text>
</comment>
<evidence type="ECO:0000256" key="9">
    <source>
        <dbReference type="ARBA" id="ARBA00023139"/>
    </source>
</evidence>
<dbReference type="GO" id="GO:0015031">
    <property type="term" value="P:protein transport"/>
    <property type="evidence" value="ECO:0007669"/>
    <property type="project" value="UniProtKB-KW"/>
</dbReference>
<dbReference type="NCBIfam" id="TIGR00548">
    <property type="entry name" value="lolB"/>
    <property type="match status" value="1"/>
</dbReference>